<evidence type="ECO:0000259" key="10">
    <source>
        <dbReference type="PROSITE" id="PS51021"/>
    </source>
</evidence>
<dbReference type="CDD" id="cd07591">
    <property type="entry name" value="BAR_Rvs161p"/>
    <property type="match status" value="1"/>
</dbReference>
<dbReference type="PROSITE" id="PS51380">
    <property type="entry name" value="EXS"/>
    <property type="match status" value="1"/>
</dbReference>
<evidence type="ECO:0000313" key="12">
    <source>
        <dbReference type="EMBL" id="KAF8678456.1"/>
    </source>
</evidence>
<feature type="domain" description="BAR" evidence="10">
    <location>
        <begin position="37"/>
        <end position="260"/>
    </location>
</feature>
<evidence type="ECO:0000256" key="4">
    <source>
        <dbReference type="ARBA" id="ARBA00022692"/>
    </source>
</evidence>
<keyword evidence="4 9" id="KW-0812">Transmembrane</keyword>
<organism evidence="12 13">
    <name type="scientific">Rhizoctonia solani</name>
    <dbReference type="NCBI Taxonomy" id="456999"/>
    <lineage>
        <taxon>Eukaryota</taxon>
        <taxon>Fungi</taxon>
        <taxon>Dikarya</taxon>
        <taxon>Basidiomycota</taxon>
        <taxon>Agaricomycotina</taxon>
        <taxon>Agaricomycetes</taxon>
        <taxon>Cantharellales</taxon>
        <taxon>Ceratobasidiaceae</taxon>
        <taxon>Rhizoctonia</taxon>
    </lineage>
</organism>
<evidence type="ECO:0000256" key="6">
    <source>
        <dbReference type="ARBA" id="ARBA00023136"/>
    </source>
</evidence>
<dbReference type="GO" id="GO:0005856">
    <property type="term" value="C:cytoskeleton"/>
    <property type="evidence" value="ECO:0007669"/>
    <property type="project" value="UniProtKB-SubCell"/>
</dbReference>
<dbReference type="Pfam" id="PF03114">
    <property type="entry name" value="BAR"/>
    <property type="match status" value="1"/>
</dbReference>
<proteinExistence type="predicted"/>
<evidence type="ECO:0000256" key="7">
    <source>
        <dbReference type="ARBA" id="ARBA00023212"/>
    </source>
</evidence>
<sequence>MPLQVRVRPDKLIHTTNEPTKLGYRFKKNLNRAGTTLMQKTGQIERTVDREFADEEAKYKAFEKETNALQKESKAYLDAMRAMTAAQTRLAETIDTFYAAADKASEGAMAGHAYKRSVDELDAGVTRELDAPYRTTVFEPVGKMCSYFPIINDGIAKRNKKMLDYDASRSKVRKLVDKPSEDATKLPRAQAELDEAKEIFDMLNEQLIAELPQLLDLRVPYFDPSFEAMIRMQCKFAEEGYEKLGGVQRYFAENVRDDYAAGQLDAQAYESRLPIGGALIVEHTEPESGDPLASSARYNPILPTMAHHPPGYHESTSPTRTVAREPPSYEPDPALPLPTTFKVGKSYTSPLISVSSVRNQLSVLECFATLKRNVENAQPILTSEPLELDPEIKWAIYLVRANHRFGRWIDNVVNRIERQRGEVVELTNEEIPPIDVLLLWHAYLLNPVGYYEDCESRYPCLGLIGGFPLDRVASRMSRYEGRVHYMPRDSQIDEWELLTQEPFELPLWTTVSDTVLLTCPMCASPDLRVPWITEPTLEDIGDETAVGKGYAQSRFRIDCQACGGAVTKDKLRAERFVKEFVRVRREIRRGNEPSPSLGSNFTKLCVEGIHDLDENPQLTPHIALGSYFDWDLNEAQRLIEAGFKRKGSAALRQEKFTSQILSLAANFSVTDAITGYHSFLDLCAHNSSKALVPTLMIDLGWHTHMLSGEQYSKDCWRLFEKLVGHEDKVEEGKLGIFSPLFSFKVTKMSDTAASFDETARLWKSRFGGHYSTCGCISIQQKSSSSLKFWKKSPSSSGAKPETHPTEHNSIVAVNPKKGVSENRRSRAGSVSALKHRISSSAEHVQAFIGDYANADGRPFSSVGLRGWDIDCIRQPFVVNSDDDRGDCCVGVRISCSTISHMSATGEGAVGTRADYGRCSNLEVLLRSMFAGYARSLEHMQRTMNNPEDAPFHVDLPVFHSSFPLPYRVFLLVGLGIFFWAANLHVLHVLGIDTIWVLDLRRDKVQSSSPPTPLPTARQPQLPYDLSSLEAVTLYKSVYKLFMVYGTWVGFGWLYFRLITAGDGEAMDMYKILPALTGAGIVVGLLCPLDVLMKRERMRFLRSLWRCLSSPSSDPVYFSDVILADVFTSFAKVIADVWISVCMILPKGTLLRAKTVGGISESLVPIMMALPYAIRFRQCMMEYIGSQRKSGRALANAIKYATAFPVIFLSLAQRTSPTGPLDAKPEGEISSSGYFDNKVFKLWLLAVVVNSVYSFWWDVTNDWGLTLLKPSTWPAQHAAMPPRSPLLRPPRSGRSSPPLILLSRTNSSAGLSAPGSTYSDADGIMRERAPYPFGLRDNLLFRDSLVYYLVIFLNLFLRFTWSLKLSTHLDTVEELESSVFLMEALEVTRRWVWVFFRVEWEAIKKEQAGDVSARIRPYTPNEEIEFDLMGSSRGPSRSLTPDPLRK</sequence>
<protein>
    <submittedName>
        <fullName evidence="12">EXS protein</fullName>
    </submittedName>
</protein>
<feature type="region of interest" description="Disordered" evidence="8">
    <location>
        <begin position="789"/>
        <end position="825"/>
    </location>
</feature>
<evidence type="ECO:0000259" key="11">
    <source>
        <dbReference type="PROSITE" id="PS51380"/>
    </source>
</evidence>
<dbReference type="PROSITE" id="PS51021">
    <property type="entry name" value="BAR"/>
    <property type="match status" value="1"/>
</dbReference>
<keyword evidence="5 9" id="KW-1133">Transmembrane helix</keyword>
<feature type="region of interest" description="Disordered" evidence="8">
    <location>
        <begin position="1426"/>
        <end position="1445"/>
    </location>
</feature>
<dbReference type="Pfam" id="PF03124">
    <property type="entry name" value="EXS"/>
    <property type="match status" value="1"/>
</dbReference>
<dbReference type="InterPro" id="IPR004342">
    <property type="entry name" value="EXS_C"/>
</dbReference>
<dbReference type="FunFam" id="1.20.1270.60:FF:000014">
    <property type="entry name" value="Protein hob3, variant"/>
    <property type="match status" value="1"/>
</dbReference>
<evidence type="ECO:0000256" key="8">
    <source>
        <dbReference type="SAM" id="MobiDB-lite"/>
    </source>
</evidence>
<name>A0A8H7H6D0_9AGAM</name>
<evidence type="ECO:0000313" key="13">
    <source>
        <dbReference type="Proteomes" id="UP000650582"/>
    </source>
</evidence>
<dbReference type="PANTHER" id="PTHR10783">
    <property type="entry name" value="XENOTROPIC AND POLYTROPIC RETROVIRUS RECEPTOR 1-RELATED"/>
    <property type="match status" value="1"/>
</dbReference>
<comment type="subcellular location">
    <subcellularLocation>
        <location evidence="2">Cytoplasm</location>
        <location evidence="2">Cytoskeleton</location>
    </subcellularLocation>
    <subcellularLocation>
        <location evidence="1">Membrane</location>
        <topology evidence="1">Multi-pass membrane protein</topology>
    </subcellularLocation>
</comment>
<dbReference type="PANTHER" id="PTHR10783:SF46">
    <property type="entry name" value="PROTEIN ERD1 HOMOLOG 2"/>
    <property type="match status" value="1"/>
</dbReference>
<feature type="transmembrane region" description="Helical" evidence="9">
    <location>
        <begin position="1238"/>
        <end position="1256"/>
    </location>
</feature>
<keyword evidence="3" id="KW-0963">Cytoplasm</keyword>
<feature type="region of interest" description="Disordered" evidence="8">
    <location>
        <begin position="309"/>
        <end position="335"/>
    </location>
</feature>
<gene>
    <name evidence="12" type="ORF">RHS04_05269</name>
</gene>
<feature type="transmembrane region" description="Helical" evidence="9">
    <location>
        <begin position="968"/>
        <end position="997"/>
    </location>
</feature>
<evidence type="ECO:0000256" key="1">
    <source>
        <dbReference type="ARBA" id="ARBA00004141"/>
    </source>
</evidence>
<dbReference type="InterPro" id="IPR004148">
    <property type="entry name" value="BAR_dom"/>
</dbReference>
<dbReference type="SMART" id="SM00721">
    <property type="entry name" value="BAR"/>
    <property type="match status" value="1"/>
</dbReference>
<comment type="caution">
    <text evidence="12">The sequence shown here is derived from an EMBL/GenBank/DDBJ whole genome shotgun (WGS) entry which is preliminary data.</text>
</comment>
<dbReference type="GO" id="GO:0016020">
    <property type="term" value="C:membrane"/>
    <property type="evidence" value="ECO:0007669"/>
    <property type="project" value="UniProtKB-SubCell"/>
</dbReference>
<feature type="domain" description="EXS" evidence="11">
    <location>
        <begin position="1154"/>
        <end position="1429"/>
    </location>
</feature>
<keyword evidence="6 9" id="KW-0472">Membrane</keyword>
<dbReference type="InterPro" id="IPR037429">
    <property type="entry name" value="Rvs161/Hob3_BAR"/>
</dbReference>
<feature type="region of interest" description="Disordered" evidence="8">
    <location>
        <begin position="1274"/>
        <end position="1294"/>
    </location>
</feature>
<reference evidence="12" key="1">
    <citation type="submission" date="2020-09" db="EMBL/GenBank/DDBJ databases">
        <title>Comparative genome analyses of four rice-infecting Rhizoctonia solani isolates reveal extensive enrichment of homogalacturonan modification genes.</title>
        <authorList>
            <person name="Lee D.-Y."/>
            <person name="Jeon J."/>
            <person name="Kim K.-T."/>
            <person name="Cheong K."/>
            <person name="Song H."/>
            <person name="Choi G."/>
            <person name="Ko J."/>
            <person name="Opiyo S.O."/>
            <person name="Zuo S."/>
            <person name="Madhav S."/>
            <person name="Lee Y.-H."/>
            <person name="Wang G.-L."/>
        </authorList>
    </citation>
    <scope>NUCLEOTIDE SEQUENCE</scope>
    <source>
        <strain evidence="12">AG1-IA YN-7</strain>
    </source>
</reference>
<feature type="transmembrane region" description="Helical" evidence="9">
    <location>
        <begin position="1344"/>
        <end position="1360"/>
    </location>
</feature>
<dbReference type="Gene3D" id="1.20.1270.60">
    <property type="entry name" value="Arfaptin homology (AH) domain/BAR domain"/>
    <property type="match status" value="1"/>
</dbReference>
<accession>A0A8H7H6D0</accession>
<dbReference type="Proteomes" id="UP000650582">
    <property type="component" value="Unassembled WGS sequence"/>
</dbReference>
<feature type="transmembrane region" description="Helical" evidence="9">
    <location>
        <begin position="1071"/>
        <end position="1092"/>
    </location>
</feature>
<evidence type="ECO:0000256" key="2">
    <source>
        <dbReference type="ARBA" id="ARBA00004245"/>
    </source>
</evidence>
<dbReference type="GO" id="GO:0007015">
    <property type="term" value="P:actin filament organization"/>
    <property type="evidence" value="ECO:0007669"/>
    <property type="project" value="InterPro"/>
</dbReference>
<feature type="transmembrane region" description="Helical" evidence="9">
    <location>
        <begin position="1041"/>
        <end position="1059"/>
    </location>
</feature>
<evidence type="ECO:0000256" key="3">
    <source>
        <dbReference type="ARBA" id="ARBA00022490"/>
    </source>
</evidence>
<keyword evidence="7" id="KW-0206">Cytoskeleton</keyword>
<evidence type="ECO:0000256" key="5">
    <source>
        <dbReference type="ARBA" id="ARBA00022989"/>
    </source>
</evidence>
<dbReference type="InterPro" id="IPR009836">
    <property type="entry name" value="GRDP-like"/>
</dbReference>
<evidence type="ECO:0000256" key="9">
    <source>
        <dbReference type="SAM" id="Phobius"/>
    </source>
</evidence>
<dbReference type="EMBL" id="JACYCC010000039">
    <property type="protein sequence ID" value="KAF8678456.1"/>
    <property type="molecule type" value="Genomic_DNA"/>
</dbReference>
<dbReference type="GO" id="GO:0005737">
    <property type="term" value="C:cytoplasm"/>
    <property type="evidence" value="ECO:0007669"/>
    <property type="project" value="InterPro"/>
</dbReference>
<dbReference type="Pfam" id="PF07173">
    <property type="entry name" value="GRDP-like"/>
    <property type="match status" value="1"/>
</dbReference>
<dbReference type="InterPro" id="IPR027267">
    <property type="entry name" value="AH/BAR_dom_sf"/>
</dbReference>
<dbReference type="SUPFAM" id="SSF103657">
    <property type="entry name" value="BAR/IMD domain-like"/>
    <property type="match status" value="1"/>
</dbReference>